<evidence type="ECO:0000259" key="8">
    <source>
        <dbReference type="Pfam" id="PF07992"/>
    </source>
</evidence>
<dbReference type="InterPro" id="IPR036188">
    <property type="entry name" value="FAD/NAD-bd_sf"/>
</dbReference>
<protein>
    <recommendedName>
        <fullName evidence="7">monodehydroascorbate reductase (NADH)</fullName>
        <ecNumber evidence="7">1.6.5.4</ecNumber>
    </recommendedName>
</protein>
<feature type="domain" description="Monodehydroascorbate reductase 3-like C-terminal" evidence="9">
    <location>
        <begin position="346"/>
        <end position="429"/>
    </location>
</feature>
<dbReference type="Pfam" id="PF07992">
    <property type="entry name" value="Pyr_redox_2"/>
    <property type="match status" value="1"/>
</dbReference>
<evidence type="ECO:0000313" key="10">
    <source>
        <dbReference type="EMBL" id="KAK9838712.1"/>
    </source>
</evidence>
<reference evidence="10 11" key="1">
    <citation type="journal article" date="2024" name="Nat. Commun.">
        <title>Phylogenomics reveals the evolutionary origins of lichenization in chlorophyte algae.</title>
        <authorList>
            <person name="Puginier C."/>
            <person name="Libourel C."/>
            <person name="Otte J."/>
            <person name="Skaloud P."/>
            <person name="Haon M."/>
            <person name="Grisel S."/>
            <person name="Petersen M."/>
            <person name="Berrin J.G."/>
            <person name="Delaux P.M."/>
            <person name="Dal Grande F."/>
            <person name="Keller J."/>
        </authorList>
    </citation>
    <scope>NUCLEOTIDE SEQUENCE [LARGE SCALE GENOMIC DNA]</scope>
    <source>
        <strain evidence="10 11">SAG 2145</strain>
    </source>
</reference>
<sequence length="512" mass="54608">MSEQHYKYVVLGGGQAAGYAAREFVSGGVKPGELLIIGKENVVSYERPTLSKAYCKPEGPKLPGFHACVGGGGEKQEPAWYKEKGIEYLTGTTATSVDIKGKSVSTDKGQKYSYDKLMVATGSTNITLDTFGAKNAKLNGIFYLRDIADGDKLNEGIAKAKNASKEVVVVGGGYIGMEVSSMLTPHGLNITLVFPEDRLMSRLFTPDIAAYYEKYYQDKGIKLIKGELASGFADAGDGSVKAVELKSGGTIPADLVVVGAGAKPNVDLFEGQLDLLEDKPGGIKTNAQLQTSNPDVYAVGDIAAFPQTLYGGGPSRQEHVQHARLSAAFAASEMMAPGKRGDYNYLPFFYSREFDRAWQFYGINQGEPVFFGDASAGKFGSYWIDDGKVVGAFLESGSGDENNAIKQVATVRPSAPSKDELSKAGLDFATKASQKSAATVASAGNSFSSSRRLTTMACHSGGRMPSMTRLHPVRAMAPQSMLPAPRTPAIRASAPHMRTAMLAVRRMSFALL</sequence>
<evidence type="ECO:0000256" key="2">
    <source>
        <dbReference type="ARBA" id="ARBA00006442"/>
    </source>
</evidence>
<accession>A0AAW1RZF6</accession>
<dbReference type="Pfam" id="PF21791">
    <property type="entry name" value="MDHAR3-like_C"/>
    <property type="match status" value="1"/>
</dbReference>
<comment type="similarity">
    <text evidence="2">Belongs to the FAD-dependent oxidoreductase family.</text>
</comment>
<keyword evidence="5" id="KW-0560">Oxidoreductase</keyword>
<dbReference type="InterPro" id="IPR048618">
    <property type="entry name" value="MDHAR3-like_C"/>
</dbReference>
<keyword evidence="11" id="KW-1185">Reference proteome</keyword>
<dbReference type="PANTHER" id="PTHR43557:SF2">
    <property type="entry name" value="RIESKE DOMAIN-CONTAINING PROTEIN-RELATED"/>
    <property type="match status" value="1"/>
</dbReference>
<keyword evidence="6" id="KW-0520">NAD</keyword>
<evidence type="ECO:0000256" key="5">
    <source>
        <dbReference type="ARBA" id="ARBA00023002"/>
    </source>
</evidence>
<dbReference type="AlphaFoldDB" id="A0AAW1RZF6"/>
<dbReference type="GO" id="GO:0005737">
    <property type="term" value="C:cytoplasm"/>
    <property type="evidence" value="ECO:0007669"/>
    <property type="project" value="TreeGrafter"/>
</dbReference>
<name>A0AAW1RZF6_9CHLO</name>
<keyword evidence="3" id="KW-0285">Flavoprotein</keyword>
<dbReference type="SUPFAM" id="SSF51905">
    <property type="entry name" value="FAD/NAD(P)-binding domain"/>
    <property type="match status" value="2"/>
</dbReference>
<keyword evidence="4" id="KW-0274">FAD</keyword>
<evidence type="ECO:0000256" key="3">
    <source>
        <dbReference type="ARBA" id="ARBA00022630"/>
    </source>
</evidence>
<dbReference type="GO" id="GO:0016656">
    <property type="term" value="F:monodehydroascorbate reductase (NADH) activity"/>
    <property type="evidence" value="ECO:0007669"/>
    <property type="project" value="UniProtKB-EC"/>
</dbReference>
<dbReference type="InterPro" id="IPR050446">
    <property type="entry name" value="FAD-oxidoreductase/Apoptosis"/>
</dbReference>
<evidence type="ECO:0000256" key="6">
    <source>
        <dbReference type="ARBA" id="ARBA00023027"/>
    </source>
</evidence>
<comment type="cofactor">
    <cofactor evidence="1">
        <name>FAD</name>
        <dbReference type="ChEBI" id="CHEBI:57692"/>
    </cofactor>
</comment>
<organism evidence="10 11">
    <name type="scientific">Apatococcus lobatus</name>
    <dbReference type="NCBI Taxonomy" id="904363"/>
    <lineage>
        <taxon>Eukaryota</taxon>
        <taxon>Viridiplantae</taxon>
        <taxon>Chlorophyta</taxon>
        <taxon>core chlorophytes</taxon>
        <taxon>Trebouxiophyceae</taxon>
        <taxon>Chlorellales</taxon>
        <taxon>Chlorellaceae</taxon>
        <taxon>Apatococcus</taxon>
    </lineage>
</organism>
<dbReference type="InterPro" id="IPR023753">
    <property type="entry name" value="FAD/NAD-binding_dom"/>
</dbReference>
<dbReference type="SUPFAM" id="SSF55424">
    <property type="entry name" value="FAD/NAD-linked reductases, dimerisation (C-terminal) domain"/>
    <property type="match status" value="1"/>
</dbReference>
<evidence type="ECO:0000256" key="7">
    <source>
        <dbReference type="ARBA" id="ARBA00038920"/>
    </source>
</evidence>
<dbReference type="PANTHER" id="PTHR43557">
    <property type="entry name" value="APOPTOSIS-INDUCING FACTOR 1"/>
    <property type="match status" value="1"/>
</dbReference>
<evidence type="ECO:0000259" key="9">
    <source>
        <dbReference type="Pfam" id="PF21791"/>
    </source>
</evidence>
<dbReference type="Gene3D" id="3.50.50.60">
    <property type="entry name" value="FAD/NAD(P)-binding domain"/>
    <property type="match status" value="2"/>
</dbReference>
<dbReference type="Proteomes" id="UP001438707">
    <property type="component" value="Unassembled WGS sequence"/>
</dbReference>
<gene>
    <name evidence="10" type="ORF">WJX74_001850</name>
</gene>
<dbReference type="PRINTS" id="PR00411">
    <property type="entry name" value="PNDRDTASEI"/>
</dbReference>
<dbReference type="EMBL" id="JALJOS010000005">
    <property type="protein sequence ID" value="KAK9838712.1"/>
    <property type="molecule type" value="Genomic_DNA"/>
</dbReference>
<evidence type="ECO:0000313" key="11">
    <source>
        <dbReference type="Proteomes" id="UP001438707"/>
    </source>
</evidence>
<dbReference type="EC" id="1.6.5.4" evidence="7"/>
<evidence type="ECO:0000256" key="1">
    <source>
        <dbReference type="ARBA" id="ARBA00001974"/>
    </source>
</evidence>
<evidence type="ECO:0000256" key="4">
    <source>
        <dbReference type="ARBA" id="ARBA00022827"/>
    </source>
</evidence>
<dbReference type="Gene3D" id="3.30.390.30">
    <property type="match status" value="1"/>
</dbReference>
<dbReference type="InterPro" id="IPR016156">
    <property type="entry name" value="FAD/NAD-linked_Rdtase_dimer_sf"/>
</dbReference>
<proteinExistence type="inferred from homology"/>
<comment type="caution">
    <text evidence="10">The sequence shown here is derived from an EMBL/GenBank/DDBJ whole genome shotgun (WGS) entry which is preliminary data.</text>
</comment>
<feature type="domain" description="FAD/NAD(P)-binding" evidence="8">
    <location>
        <begin position="6"/>
        <end position="323"/>
    </location>
</feature>
<dbReference type="PRINTS" id="PR00368">
    <property type="entry name" value="FADPNR"/>
</dbReference>